<evidence type="ECO:0000313" key="1">
    <source>
        <dbReference type="EMBL" id="MCD7456954.1"/>
    </source>
</evidence>
<organism evidence="1 2">
    <name type="scientific">Datura stramonium</name>
    <name type="common">Jimsonweed</name>
    <name type="synonym">Common thornapple</name>
    <dbReference type="NCBI Taxonomy" id="4076"/>
    <lineage>
        <taxon>Eukaryota</taxon>
        <taxon>Viridiplantae</taxon>
        <taxon>Streptophyta</taxon>
        <taxon>Embryophyta</taxon>
        <taxon>Tracheophyta</taxon>
        <taxon>Spermatophyta</taxon>
        <taxon>Magnoliopsida</taxon>
        <taxon>eudicotyledons</taxon>
        <taxon>Gunneridae</taxon>
        <taxon>Pentapetalae</taxon>
        <taxon>asterids</taxon>
        <taxon>lamiids</taxon>
        <taxon>Solanales</taxon>
        <taxon>Solanaceae</taxon>
        <taxon>Solanoideae</taxon>
        <taxon>Datureae</taxon>
        <taxon>Datura</taxon>
    </lineage>
</organism>
<dbReference type="EMBL" id="JACEIK010000432">
    <property type="protein sequence ID" value="MCD7456954.1"/>
    <property type="molecule type" value="Genomic_DNA"/>
</dbReference>
<accession>A0ABS8SEG5</accession>
<evidence type="ECO:0000313" key="2">
    <source>
        <dbReference type="Proteomes" id="UP000823775"/>
    </source>
</evidence>
<feature type="non-terminal residue" evidence="1">
    <location>
        <position position="52"/>
    </location>
</feature>
<proteinExistence type="predicted"/>
<comment type="caution">
    <text evidence="1">The sequence shown here is derived from an EMBL/GenBank/DDBJ whole genome shotgun (WGS) entry which is preliminary data.</text>
</comment>
<keyword evidence="2" id="KW-1185">Reference proteome</keyword>
<reference evidence="1 2" key="1">
    <citation type="journal article" date="2021" name="BMC Genomics">
        <title>Datura genome reveals duplications of psychoactive alkaloid biosynthetic genes and high mutation rate following tissue culture.</title>
        <authorList>
            <person name="Rajewski A."/>
            <person name="Carter-House D."/>
            <person name="Stajich J."/>
            <person name="Litt A."/>
        </authorList>
    </citation>
    <scope>NUCLEOTIDE SEQUENCE [LARGE SCALE GENOMIC DNA]</scope>
    <source>
        <strain evidence="1">AR-01</strain>
    </source>
</reference>
<protein>
    <submittedName>
        <fullName evidence="1">Uncharacterized protein</fullName>
    </submittedName>
</protein>
<dbReference type="Proteomes" id="UP000823775">
    <property type="component" value="Unassembled WGS sequence"/>
</dbReference>
<gene>
    <name evidence="1" type="ORF">HAX54_033690</name>
</gene>
<sequence length="52" mass="5887">MPVETQVEVQDIRPLPRSAFHWRFAGQDWQNAGAVLDACYLPKLLSSICLSQ</sequence>
<name>A0ABS8SEG5_DATST</name>